<organism evidence="1 2">
    <name type="scientific">Acorus gramineus</name>
    <name type="common">Dwarf sweet flag</name>
    <dbReference type="NCBI Taxonomy" id="55184"/>
    <lineage>
        <taxon>Eukaryota</taxon>
        <taxon>Viridiplantae</taxon>
        <taxon>Streptophyta</taxon>
        <taxon>Embryophyta</taxon>
        <taxon>Tracheophyta</taxon>
        <taxon>Spermatophyta</taxon>
        <taxon>Magnoliopsida</taxon>
        <taxon>Liliopsida</taxon>
        <taxon>Acoraceae</taxon>
        <taxon>Acorus</taxon>
    </lineage>
</organism>
<comment type="caution">
    <text evidence="1">The sequence shown here is derived from an EMBL/GenBank/DDBJ whole genome shotgun (WGS) entry which is preliminary data.</text>
</comment>
<dbReference type="PANTHER" id="PTHR32018">
    <property type="entry name" value="RHAMNOGALACTURONATE LYASE FAMILY PROTEIN"/>
    <property type="match status" value="1"/>
</dbReference>
<dbReference type="PANTHER" id="PTHR32018:SF1">
    <property type="entry name" value="RHAMNOGALACTURONAN ENDOLYASE"/>
    <property type="match status" value="1"/>
</dbReference>
<accession>A0AAV9BIM9</accession>
<protein>
    <submittedName>
        <fullName evidence="1">Uncharacterized protein</fullName>
    </submittedName>
</protein>
<reference evidence="1" key="1">
    <citation type="journal article" date="2023" name="Nat. Commun.">
        <title>Diploid and tetraploid genomes of Acorus and the evolution of monocots.</title>
        <authorList>
            <person name="Ma L."/>
            <person name="Liu K.W."/>
            <person name="Li Z."/>
            <person name="Hsiao Y.Y."/>
            <person name="Qi Y."/>
            <person name="Fu T."/>
            <person name="Tang G.D."/>
            <person name="Zhang D."/>
            <person name="Sun W.H."/>
            <person name="Liu D.K."/>
            <person name="Li Y."/>
            <person name="Chen G.Z."/>
            <person name="Liu X.D."/>
            <person name="Liao X.Y."/>
            <person name="Jiang Y.T."/>
            <person name="Yu X."/>
            <person name="Hao Y."/>
            <person name="Huang J."/>
            <person name="Zhao X.W."/>
            <person name="Ke S."/>
            <person name="Chen Y.Y."/>
            <person name="Wu W.L."/>
            <person name="Hsu J.L."/>
            <person name="Lin Y.F."/>
            <person name="Huang M.D."/>
            <person name="Li C.Y."/>
            <person name="Huang L."/>
            <person name="Wang Z.W."/>
            <person name="Zhao X."/>
            <person name="Zhong W.Y."/>
            <person name="Peng D.H."/>
            <person name="Ahmad S."/>
            <person name="Lan S."/>
            <person name="Zhang J.S."/>
            <person name="Tsai W.C."/>
            <person name="Van de Peer Y."/>
            <person name="Liu Z.J."/>
        </authorList>
    </citation>
    <scope>NUCLEOTIDE SEQUENCE</scope>
    <source>
        <strain evidence="1">SCP</strain>
    </source>
</reference>
<dbReference type="EMBL" id="JAUJYN010000003">
    <property type="protein sequence ID" value="KAK1276226.1"/>
    <property type="molecule type" value="Genomic_DNA"/>
</dbReference>
<evidence type="ECO:0000313" key="2">
    <source>
        <dbReference type="Proteomes" id="UP001179952"/>
    </source>
</evidence>
<evidence type="ECO:0000313" key="1">
    <source>
        <dbReference type="EMBL" id="KAK1276226.1"/>
    </source>
</evidence>
<gene>
    <name evidence="1" type="ORF">QJS04_geneDACA005765</name>
</gene>
<dbReference type="InterPro" id="IPR051850">
    <property type="entry name" value="Polysacch_Lyase_4"/>
</dbReference>
<name>A0AAV9BIM9_ACOGR</name>
<dbReference type="Proteomes" id="UP001179952">
    <property type="component" value="Unassembled WGS sequence"/>
</dbReference>
<keyword evidence="2" id="KW-1185">Reference proteome</keyword>
<proteinExistence type="predicted"/>
<dbReference type="AlphaFoldDB" id="A0AAV9BIM9"/>
<sequence length="63" mass="7333">MGGNNMKQLWEDAKSQMMNEVRSWPYNFPASDDFLKADQRGSVSGRLFVRDRATNFGQESMLW</sequence>
<reference evidence="1" key="2">
    <citation type="submission" date="2023-06" db="EMBL/GenBank/DDBJ databases">
        <authorList>
            <person name="Ma L."/>
            <person name="Liu K.-W."/>
            <person name="Li Z."/>
            <person name="Hsiao Y.-Y."/>
            <person name="Qi Y."/>
            <person name="Fu T."/>
            <person name="Tang G."/>
            <person name="Zhang D."/>
            <person name="Sun W.-H."/>
            <person name="Liu D.-K."/>
            <person name="Li Y."/>
            <person name="Chen G.-Z."/>
            <person name="Liu X.-D."/>
            <person name="Liao X.-Y."/>
            <person name="Jiang Y.-T."/>
            <person name="Yu X."/>
            <person name="Hao Y."/>
            <person name="Huang J."/>
            <person name="Zhao X.-W."/>
            <person name="Ke S."/>
            <person name="Chen Y.-Y."/>
            <person name="Wu W.-L."/>
            <person name="Hsu J.-L."/>
            <person name="Lin Y.-F."/>
            <person name="Huang M.-D."/>
            <person name="Li C.-Y."/>
            <person name="Huang L."/>
            <person name="Wang Z.-W."/>
            <person name="Zhao X."/>
            <person name="Zhong W.-Y."/>
            <person name="Peng D.-H."/>
            <person name="Ahmad S."/>
            <person name="Lan S."/>
            <person name="Zhang J.-S."/>
            <person name="Tsai W.-C."/>
            <person name="Van De Peer Y."/>
            <person name="Liu Z.-J."/>
        </authorList>
    </citation>
    <scope>NUCLEOTIDE SEQUENCE</scope>
    <source>
        <strain evidence="1">SCP</strain>
        <tissue evidence="1">Leaves</tissue>
    </source>
</reference>